<dbReference type="AlphaFoldDB" id="A0A096AWU2"/>
<gene>
    <name evidence="2" type="ORF">HMPREF2137_05460</name>
</gene>
<comment type="caution">
    <text evidence="2">The sequence shown here is derived from an EMBL/GenBank/DDBJ whole genome shotgun (WGS) entry which is preliminary data.</text>
</comment>
<feature type="signal peptide" evidence="1">
    <location>
        <begin position="1"/>
        <end position="23"/>
    </location>
</feature>
<name>A0A096AWU2_9BACT</name>
<dbReference type="Proteomes" id="UP000029556">
    <property type="component" value="Unassembled WGS sequence"/>
</dbReference>
<keyword evidence="1" id="KW-0732">Signal</keyword>
<dbReference type="RefSeq" id="WP_036872437.1">
    <property type="nucleotide sequence ID" value="NZ_JRNN01000059.1"/>
</dbReference>
<reference evidence="2 3" key="1">
    <citation type="submission" date="2014-07" db="EMBL/GenBank/DDBJ databases">
        <authorList>
            <person name="McCorrison J."/>
            <person name="Sanka R."/>
            <person name="Torralba M."/>
            <person name="Gillis M."/>
            <person name="Haft D.H."/>
            <person name="Methe B."/>
            <person name="Sutton G."/>
            <person name="Nelson K.E."/>
        </authorList>
    </citation>
    <scope>NUCLEOTIDE SEQUENCE [LARGE SCALE GENOMIC DNA]</scope>
    <source>
        <strain evidence="2 3">DNF00853</strain>
    </source>
</reference>
<accession>A0A096AWU2</accession>
<organism evidence="2 3">
    <name type="scientific">Hoylesella buccalis DNF00853</name>
    <dbReference type="NCBI Taxonomy" id="1401074"/>
    <lineage>
        <taxon>Bacteria</taxon>
        <taxon>Pseudomonadati</taxon>
        <taxon>Bacteroidota</taxon>
        <taxon>Bacteroidia</taxon>
        <taxon>Bacteroidales</taxon>
        <taxon>Prevotellaceae</taxon>
        <taxon>Hoylesella</taxon>
    </lineage>
</organism>
<dbReference type="EMBL" id="JRNN01000059">
    <property type="protein sequence ID" value="KGF35072.1"/>
    <property type="molecule type" value="Genomic_DNA"/>
</dbReference>
<dbReference type="OrthoDB" id="1054637at2"/>
<evidence type="ECO:0000313" key="3">
    <source>
        <dbReference type="Proteomes" id="UP000029556"/>
    </source>
</evidence>
<evidence type="ECO:0000256" key="1">
    <source>
        <dbReference type="SAM" id="SignalP"/>
    </source>
</evidence>
<evidence type="ECO:0000313" key="2">
    <source>
        <dbReference type="EMBL" id="KGF35072.1"/>
    </source>
</evidence>
<sequence length="1087" mass="120744">MRKILALFIGIWICQLNVTQAVAQHVTISPTTGKLVAGLTYDSEIGFERGWSSLWRHEQLPLTFTVSDKPDISGSGVLTDPAGDIILDTSQGKYVVMSGRPLTTELHMCISLPKGYRFTGYRMVLLNNVNGKTISGTKLSEINKQLYETGSDFDFSQYKVTTGNMPGTNEAREYVLERTSKNQSDMGNNLYFLLHHSVVGFYGVTLKSCELYFTAEGAFDAKVTPGSPADIVSQGVNMIGSLFNTGKLDLGEIKPHTKNGKTFYSYDYQNVEELKASNWLYQENAVTADKKLPTTVGSGSIQALQNGGQLYYALGNNTYYIESPTATVTQNGIAVPLGYRITGAKIKYHYGKAAAARNIIYKGNRVRNPAFTPSPYTLKVYSTNKGEIAETRTVNSGADGTVELTNLNNDAIKFSIEGLAENTKALLTFELTLEALNPFINNIDIICHSMVENGPTLMQQFTSNDFQVSGGKFVFYVPQDFFGGGEQKCRFTFENLYSKYGDETYQQTDPRHARYFFVKSKYYNDTNGQQYSTTGNEPASDKIATSMCGNQAFKYSNIDELSNTNISGSATQLQEYPYSETLYVEQGGSFADDIVIKVGEGKPCYLFTADETRWNVAPTTAMEHRYYAYYLMDLKLETKDYVAKCVLTKIYDKTCYNRDGNDTEQPMYGGEFKALDVETGEEIPTGNAYLTVPMMRQALIDELYGNPAKGIAGVRATGMQVLYLDYTDLYSVHIPEASEMNEMKSLLNPNCLIYFPERTCYQMDNYVQKTKSGDYRACKNIVITDRQPFYAPYKITVPAENYASYTREITIPANGKVAYATVVLPFTLEVTDGVHTNEDGLCSFKVSKMTPENCLALEEGEYASALSYRGKAKFDLITETHTEANVPYMVEVTKAPTDENISFIAKQKGSDIMATKGSLMNATDYTFSGETATGMIGATTYNFHNYGSYAGKKIDRTVKKVFYFAKNMYLSSTNLRPEFPYVYVYPFRAYYEYSSAGAPAKLFSFWTTLDEEFGMPTGITDTNAVPDLAIVPGEGSLTASAREATVVKVYGSNGMMVWSVSLDRGETQTVTLPSGLYVVNGKKIIVK</sequence>
<proteinExistence type="predicted"/>
<feature type="chain" id="PRO_5001915669" evidence="1">
    <location>
        <begin position="24"/>
        <end position="1087"/>
    </location>
</feature>
<protein>
    <submittedName>
        <fullName evidence="2">Uncharacterized protein</fullName>
    </submittedName>
</protein>